<dbReference type="SUPFAM" id="SSF109604">
    <property type="entry name" value="HD-domain/PDEase-like"/>
    <property type="match status" value="1"/>
</dbReference>
<sequence length="208" mass="22991">MESLEQACKSFILGTAIADTAHDITHIERVVAVAKKLALAENADLDVVIPAAWLHDCVAVPKNHPNRAIASRLAADKATDFLQQFGYDESKLPAIHHAIVAHSFSANVVPESLEAQIVQDADRMDALGAIGISRCMKVGGAIARHVYHPKDPFCETREPDDKLYTLDHFFVKLLKIQNSMHTNAAKEEAQRRTQYMHAFLEQLASEIS</sequence>
<proteinExistence type="predicted"/>
<dbReference type="PANTHER" id="PTHR33594">
    <property type="entry name" value="SUPERFAMILY HYDROLASE, PUTATIVE (AFU_ORTHOLOGUE AFUA_1G03035)-RELATED"/>
    <property type="match status" value="1"/>
</dbReference>
<dbReference type="Pfam" id="PF01966">
    <property type="entry name" value="HD"/>
    <property type="match status" value="1"/>
</dbReference>
<accession>A0A975HLC5</accession>
<dbReference type="KEGG" id="pxi:J5O05_03260"/>
<keyword evidence="3" id="KW-1185">Reference proteome</keyword>
<organism evidence="2 3">
    <name type="scientific">Pseudoalteromonas xiamenensis</name>
    <dbReference type="NCBI Taxonomy" id="882626"/>
    <lineage>
        <taxon>Bacteria</taxon>
        <taxon>Pseudomonadati</taxon>
        <taxon>Pseudomonadota</taxon>
        <taxon>Gammaproteobacteria</taxon>
        <taxon>Alteromonadales</taxon>
        <taxon>Pseudoalteromonadaceae</taxon>
        <taxon>Pseudoalteromonas</taxon>
    </lineage>
</organism>
<evidence type="ECO:0000259" key="1">
    <source>
        <dbReference type="PROSITE" id="PS51831"/>
    </source>
</evidence>
<feature type="domain" description="HD" evidence="1">
    <location>
        <begin position="23"/>
        <end position="127"/>
    </location>
</feature>
<dbReference type="AlphaFoldDB" id="A0A975HLC5"/>
<dbReference type="InterPro" id="IPR003607">
    <property type="entry name" value="HD/PDEase_dom"/>
</dbReference>
<dbReference type="CDD" id="cd00077">
    <property type="entry name" value="HDc"/>
    <property type="match status" value="1"/>
</dbReference>
<dbReference type="SMART" id="SM00471">
    <property type="entry name" value="HDc"/>
    <property type="match status" value="1"/>
</dbReference>
<evidence type="ECO:0000313" key="2">
    <source>
        <dbReference type="EMBL" id="QTH71951.1"/>
    </source>
</evidence>
<dbReference type="InterPro" id="IPR006674">
    <property type="entry name" value="HD_domain"/>
</dbReference>
<dbReference type="PROSITE" id="PS51831">
    <property type="entry name" value="HD"/>
    <property type="match status" value="1"/>
</dbReference>
<reference evidence="2" key="1">
    <citation type="submission" date="2021-03" db="EMBL/GenBank/DDBJ databases">
        <title>Complete Genome of Pseudoalteromonas xiamenensis STKMTI.2, a new potential marine bacterium producing anti-Vibrio compounds.</title>
        <authorList>
            <person name="Handayani D.P."/>
            <person name="Isnansetyo A."/>
            <person name="Istiqomah I."/>
            <person name="Jumina J."/>
        </authorList>
    </citation>
    <scope>NUCLEOTIDE SEQUENCE</scope>
    <source>
        <strain evidence="2">STKMTI.2</strain>
    </source>
</reference>
<dbReference type="EMBL" id="CP072133">
    <property type="protein sequence ID" value="QTH71951.1"/>
    <property type="molecule type" value="Genomic_DNA"/>
</dbReference>
<protein>
    <submittedName>
        <fullName evidence="2">HD domain-containing protein</fullName>
    </submittedName>
</protein>
<evidence type="ECO:0000313" key="3">
    <source>
        <dbReference type="Proteomes" id="UP000664904"/>
    </source>
</evidence>
<dbReference type="RefSeq" id="WP_208843574.1">
    <property type="nucleotide sequence ID" value="NZ_CP072133.1"/>
</dbReference>
<dbReference type="Proteomes" id="UP000664904">
    <property type="component" value="Chromosome"/>
</dbReference>
<dbReference type="Gene3D" id="1.10.3210.50">
    <property type="match status" value="1"/>
</dbReference>
<gene>
    <name evidence="2" type="ORF">J5O05_03260</name>
</gene>
<name>A0A975HLC5_9GAMM</name>
<dbReference type="PANTHER" id="PTHR33594:SF1">
    <property type="entry name" value="HD_PDEASE DOMAIN-CONTAINING PROTEIN"/>
    <property type="match status" value="1"/>
</dbReference>